<dbReference type="AlphaFoldDB" id="A0A444U8D7"/>
<dbReference type="EMBL" id="SCEB01215083">
    <property type="protein sequence ID" value="RXM31424.1"/>
    <property type="molecule type" value="Genomic_DNA"/>
</dbReference>
<dbReference type="PANTHER" id="PTHR16253">
    <property type="entry name" value="TETRATRICOPEPTIDE REPEAT PROTEIN 22"/>
    <property type="match status" value="1"/>
</dbReference>
<evidence type="ECO:0000313" key="2">
    <source>
        <dbReference type="Proteomes" id="UP000289886"/>
    </source>
</evidence>
<accession>A0A444U8D7</accession>
<keyword evidence="2" id="KW-1185">Reference proteome</keyword>
<dbReference type="InterPro" id="IPR019734">
    <property type="entry name" value="TPR_rpt"/>
</dbReference>
<evidence type="ECO:0008006" key="3">
    <source>
        <dbReference type="Google" id="ProtNLM"/>
    </source>
</evidence>
<reference evidence="1 2" key="1">
    <citation type="submission" date="2019-01" db="EMBL/GenBank/DDBJ databases">
        <title>Draft Genome and Complete Hox-Cluster Characterization of the Sterlet Sturgeon (Acipenser ruthenus).</title>
        <authorList>
            <person name="Wei Q."/>
        </authorList>
    </citation>
    <scope>NUCLEOTIDE SEQUENCE [LARGE SCALE GENOMIC DNA]</scope>
    <source>
        <strain evidence="1">WHYD16114868_AA</strain>
        <tissue evidence="1">Blood</tissue>
    </source>
</reference>
<comment type="caution">
    <text evidence="1">The sequence shown here is derived from an EMBL/GenBank/DDBJ whole genome shotgun (WGS) entry which is preliminary data.</text>
</comment>
<dbReference type="InterPro" id="IPR042342">
    <property type="entry name" value="TTC22"/>
</dbReference>
<protein>
    <recommendedName>
        <fullName evidence="3">Tetratricopeptide repeat protein 22</fullName>
    </recommendedName>
</protein>
<dbReference type="PANTHER" id="PTHR16253:SF0">
    <property type="entry name" value="TETRATRICOPEPTIDE REPEAT PROTEIN 22"/>
    <property type="match status" value="1"/>
</dbReference>
<organism evidence="1 2">
    <name type="scientific">Acipenser ruthenus</name>
    <name type="common">Sterlet sturgeon</name>
    <dbReference type="NCBI Taxonomy" id="7906"/>
    <lineage>
        <taxon>Eukaryota</taxon>
        <taxon>Metazoa</taxon>
        <taxon>Chordata</taxon>
        <taxon>Craniata</taxon>
        <taxon>Vertebrata</taxon>
        <taxon>Euteleostomi</taxon>
        <taxon>Actinopterygii</taxon>
        <taxon>Chondrostei</taxon>
        <taxon>Acipenseriformes</taxon>
        <taxon>Acipenseridae</taxon>
        <taxon>Acipenser</taxon>
    </lineage>
</organism>
<dbReference type="InterPro" id="IPR011990">
    <property type="entry name" value="TPR-like_helical_dom_sf"/>
</dbReference>
<dbReference type="Gene3D" id="1.25.40.10">
    <property type="entry name" value="Tetratricopeptide repeat domain"/>
    <property type="match status" value="2"/>
</dbReference>
<sequence length="531" mass="60080">MEESSADTDIETLIDEMDYIPGHFHLELNLNCESLTPAKLRRRDMVLKRDSLQSELESETGSQQFAVRNLLGLFAFHLEELSLAEETFLNICKEDPRNLNAWANLGYVYDRLKKEPEGTESVEKVFGLMGMGAGEAGEVEPRLQAARCLAEQAYAHAYDVGLNTEQEHLEKLITAVKLLDGMLKDQEDSEHKRMTSFSRTVKLLHEAMKSSNPHYKALAWCYIGLMLERQDTFPGTDQDTFSGTDPLECYCKAIETAKESPFILNRLAKVFLFLGKVDMATGICNMALDILPDPELNWQAYCTRAKVYITTYVKDLEQAKLGLAGVPDRENLSKAKTDLEHILQACPCLKTYMDIGQVYYYMGVDAMQERLLVDEAAINTALVSFAKALELELGDTLPELQLLRGKCLLLKGEEQNAAECFKRAMELEEPGSDHVEVFRCLLETLLTLFIQRKLDPGAAITEVEECMRRAEERHRPELVKQELQLLCRTHTADISELSRAMIRAGKLGLVRRLLETMQSGQKKQLGRSYSL</sequence>
<name>A0A444U8D7_ACIRT</name>
<dbReference type="Proteomes" id="UP000289886">
    <property type="component" value="Unassembled WGS sequence"/>
</dbReference>
<evidence type="ECO:0000313" key="1">
    <source>
        <dbReference type="EMBL" id="RXM31424.1"/>
    </source>
</evidence>
<proteinExistence type="predicted"/>
<gene>
    <name evidence="1" type="ORF">EOD39_7001</name>
</gene>
<dbReference type="SMART" id="SM00028">
    <property type="entry name" value="TPR"/>
    <property type="match status" value="3"/>
</dbReference>
<dbReference type="SUPFAM" id="SSF48452">
    <property type="entry name" value="TPR-like"/>
    <property type="match status" value="2"/>
</dbReference>